<organism evidence="2 3">
    <name type="scientific">Portunus trituberculatus</name>
    <name type="common">Swimming crab</name>
    <name type="synonym">Neptunus trituberculatus</name>
    <dbReference type="NCBI Taxonomy" id="210409"/>
    <lineage>
        <taxon>Eukaryota</taxon>
        <taxon>Metazoa</taxon>
        <taxon>Ecdysozoa</taxon>
        <taxon>Arthropoda</taxon>
        <taxon>Crustacea</taxon>
        <taxon>Multicrustacea</taxon>
        <taxon>Malacostraca</taxon>
        <taxon>Eumalacostraca</taxon>
        <taxon>Eucarida</taxon>
        <taxon>Decapoda</taxon>
        <taxon>Pleocyemata</taxon>
        <taxon>Brachyura</taxon>
        <taxon>Eubrachyura</taxon>
        <taxon>Portunoidea</taxon>
        <taxon>Portunidae</taxon>
        <taxon>Portuninae</taxon>
        <taxon>Portunus</taxon>
    </lineage>
</organism>
<evidence type="ECO:0000313" key="3">
    <source>
        <dbReference type="Proteomes" id="UP000324222"/>
    </source>
</evidence>
<dbReference type="Proteomes" id="UP000324222">
    <property type="component" value="Unassembled WGS sequence"/>
</dbReference>
<feature type="region of interest" description="Disordered" evidence="1">
    <location>
        <begin position="84"/>
        <end position="106"/>
    </location>
</feature>
<protein>
    <submittedName>
        <fullName evidence="2">Uncharacterized protein</fullName>
    </submittedName>
</protein>
<comment type="caution">
    <text evidence="2">The sequence shown here is derived from an EMBL/GenBank/DDBJ whole genome shotgun (WGS) entry which is preliminary data.</text>
</comment>
<name>A0A5B7DGL5_PORTR</name>
<evidence type="ECO:0000256" key="1">
    <source>
        <dbReference type="SAM" id="MobiDB-lite"/>
    </source>
</evidence>
<evidence type="ECO:0000313" key="2">
    <source>
        <dbReference type="EMBL" id="MPC20246.1"/>
    </source>
</evidence>
<reference evidence="2 3" key="1">
    <citation type="submission" date="2019-05" db="EMBL/GenBank/DDBJ databases">
        <title>Another draft genome of Portunus trituberculatus and its Hox gene families provides insights of decapod evolution.</title>
        <authorList>
            <person name="Jeong J.-H."/>
            <person name="Song I."/>
            <person name="Kim S."/>
            <person name="Choi T."/>
            <person name="Kim D."/>
            <person name="Ryu S."/>
            <person name="Kim W."/>
        </authorList>
    </citation>
    <scope>NUCLEOTIDE SEQUENCE [LARGE SCALE GENOMIC DNA]</scope>
    <source>
        <tissue evidence="2">Muscle</tissue>
    </source>
</reference>
<gene>
    <name evidence="2" type="ORF">E2C01_013182</name>
</gene>
<accession>A0A5B7DGL5</accession>
<dbReference type="AlphaFoldDB" id="A0A5B7DGL5"/>
<feature type="compositionally biased region" description="Polar residues" evidence="1">
    <location>
        <begin position="84"/>
        <end position="93"/>
    </location>
</feature>
<sequence>MSSCARASSHMDRSFWGYKKLRNSNKPTKLMLLNVPGKNNRKLKHTGKIISKMSVVTQLLDVKPHINTLPWELTLCARRDLPSQASVTSVNDSDCSKRSKARSKFD</sequence>
<proteinExistence type="predicted"/>
<dbReference type="EMBL" id="VSRR010000851">
    <property type="protein sequence ID" value="MPC20246.1"/>
    <property type="molecule type" value="Genomic_DNA"/>
</dbReference>
<keyword evidence="3" id="KW-1185">Reference proteome</keyword>